<gene>
    <name evidence="2" type="ORF">GALMADRAFT_214832</name>
</gene>
<dbReference type="EMBL" id="KL142399">
    <property type="protein sequence ID" value="KDR70089.1"/>
    <property type="molecule type" value="Genomic_DNA"/>
</dbReference>
<dbReference type="HOGENOM" id="CLU_040563_0_0_1"/>
<dbReference type="PROSITE" id="PS50181">
    <property type="entry name" value="FBOX"/>
    <property type="match status" value="1"/>
</dbReference>
<dbReference type="AlphaFoldDB" id="A0A067SQY4"/>
<dbReference type="InterPro" id="IPR001810">
    <property type="entry name" value="F-box_dom"/>
</dbReference>
<sequence length="522" mass="58890">MLTRRKVREIRRATFNLITLPPEVIVEILKHMDWKTILRALQTCNKLFEVSKTRSIWVTLFNRCTETLLYPPRLVQPIHHYSTAELENLLVRGLSSKVGWNSYRPPTERLTKDDILGTAGKVLLEGGRWLLTCGNNIDGGEHVHFYDLDSNPQSLLLSKLFKVELPSTKLDLQLHNIISQAIPRVGSSFHVVVHSRSWSAFGGTLMGCTIYHIQQQGHGPQATLVANLLNSFIYTQNGFNISPKLCLLDDYIMEDVLESPEGGYSSIQVYNWRTTTSAHHIKSCLLLESPPLFSRLLPENKVICASSHSSMAIYRLPPFKKVEFRDSLNGSDLPRNIAKPIHVLSLDGIGNRALLSSQLNISEPCIGKTATRISLRVDGSIYGFIIPHDESEPLVFFLALSVELMQPESKYVTLGVDKAYVESHEDSPNAITVAFNWPTDDEAASAKWEPRLAVTYRRKWMFHWESYRSPALIDEPSGRLIRAATYGQSEEDYLSSSDTDTGPWSIIDFCLPRYIADSARCS</sequence>
<proteinExistence type="predicted"/>
<feature type="domain" description="F-box" evidence="1">
    <location>
        <begin position="14"/>
        <end position="60"/>
    </location>
</feature>
<name>A0A067SQY4_GALM3</name>
<keyword evidence="3" id="KW-1185">Reference proteome</keyword>
<dbReference type="Gene3D" id="1.20.1280.50">
    <property type="match status" value="1"/>
</dbReference>
<dbReference type="OrthoDB" id="3059014at2759"/>
<evidence type="ECO:0000313" key="2">
    <source>
        <dbReference type="EMBL" id="KDR70089.1"/>
    </source>
</evidence>
<dbReference type="InterPro" id="IPR036047">
    <property type="entry name" value="F-box-like_dom_sf"/>
</dbReference>
<organism evidence="2 3">
    <name type="scientific">Galerina marginata (strain CBS 339.88)</name>
    <dbReference type="NCBI Taxonomy" id="685588"/>
    <lineage>
        <taxon>Eukaryota</taxon>
        <taxon>Fungi</taxon>
        <taxon>Dikarya</taxon>
        <taxon>Basidiomycota</taxon>
        <taxon>Agaricomycotina</taxon>
        <taxon>Agaricomycetes</taxon>
        <taxon>Agaricomycetidae</taxon>
        <taxon>Agaricales</taxon>
        <taxon>Agaricineae</taxon>
        <taxon>Strophariaceae</taxon>
        <taxon>Galerina</taxon>
    </lineage>
</organism>
<evidence type="ECO:0000259" key="1">
    <source>
        <dbReference type="PROSITE" id="PS50181"/>
    </source>
</evidence>
<reference evidence="3" key="1">
    <citation type="journal article" date="2014" name="Proc. Natl. Acad. Sci. U.S.A.">
        <title>Extensive sampling of basidiomycete genomes demonstrates inadequacy of the white-rot/brown-rot paradigm for wood decay fungi.</title>
        <authorList>
            <person name="Riley R."/>
            <person name="Salamov A.A."/>
            <person name="Brown D.W."/>
            <person name="Nagy L.G."/>
            <person name="Floudas D."/>
            <person name="Held B.W."/>
            <person name="Levasseur A."/>
            <person name="Lombard V."/>
            <person name="Morin E."/>
            <person name="Otillar R."/>
            <person name="Lindquist E.A."/>
            <person name="Sun H."/>
            <person name="LaButti K.M."/>
            <person name="Schmutz J."/>
            <person name="Jabbour D."/>
            <person name="Luo H."/>
            <person name="Baker S.E."/>
            <person name="Pisabarro A.G."/>
            <person name="Walton J.D."/>
            <person name="Blanchette R.A."/>
            <person name="Henrissat B."/>
            <person name="Martin F."/>
            <person name="Cullen D."/>
            <person name="Hibbett D.S."/>
            <person name="Grigoriev I.V."/>
        </authorList>
    </citation>
    <scope>NUCLEOTIDE SEQUENCE [LARGE SCALE GENOMIC DNA]</scope>
    <source>
        <strain evidence="3">CBS 339.88</strain>
    </source>
</reference>
<dbReference type="SMART" id="SM00256">
    <property type="entry name" value="FBOX"/>
    <property type="match status" value="1"/>
</dbReference>
<accession>A0A067SQY4</accession>
<dbReference type="Proteomes" id="UP000027222">
    <property type="component" value="Unassembled WGS sequence"/>
</dbReference>
<dbReference type="Pfam" id="PF12937">
    <property type="entry name" value="F-box-like"/>
    <property type="match status" value="1"/>
</dbReference>
<evidence type="ECO:0000313" key="3">
    <source>
        <dbReference type="Proteomes" id="UP000027222"/>
    </source>
</evidence>
<dbReference type="SUPFAM" id="SSF81383">
    <property type="entry name" value="F-box domain"/>
    <property type="match status" value="1"/>
</dbReference>
<protein>
    <recommendedName>
        <fullName evidence="1">F-box domain-containing protein</fullName>
    </recommendedName>
</protein>